<evidence type="ECO:0000313" key="2">
    <source>
        <dbReference type="EMBL" id="EAR30362.1"/>
    </source>
</evidence>
<protein>
    <submittedName>
        <fullName evidence="2">Putative orphan lipoprotein</fullName>
    </submittedName>
</protein>
<dbReference type="HOGENOM" id="CLU_1569389_0_0_6"/>
<dbReference type="Proteomes" id="UP000006201">
    <property type="component" value="Unassembled WGS sequence"/>
</dbReference>
<keyword evidence="1" id="KW-0732">Signal</keyword>
<dbReference type="AlphaFoldDB" id="A4C480"/>
<dbReference type="RefSeq" id="WP_009836660.1">
    <property type="nucleotide sequence ID" value="NZ_AAOH01000001.1"/>
</dbReference>
<keyword evidence="3" id="KW-1185">Reference proteome</keyword>
<feature type="chain" id="PRO_5002666895" evidence="1">
    <location>
        <begin position="21"/>
        <end position="169"/>
    </location>
</feature>
<keyword evidence="2" id="KW-0449">Lipoprotein</keyword>
<dbReference type="EMBL" id="AAOH01000001">
    <property type="protein sequence ID" value="EAR30362.1"/>
    <property type="molecule type" value="Genomic_DNA"/>
</dbReference>
<organism evidence="2 3">
    <name type="scientific">Pseudoalteromonas tunicata D2</name>
    <dbReference type="NCBI Taxonomy" id="87626"/>
    <lineage>
        <taxon>Bacteria</taxon>
        <taxon>Pseudomonadati</taxon>
        <taxon>Pseudomonadota</taxon>
        <taxon>Gammaproteobacteria</taxon>
        <taxon>Alteromonadales</taxon>
        <taxon>Pseudoalteromonadaceae</taxon>
        <taxon>Pseudoalteromonas</taxon>
    </lineage>
</organism>
<name>A4C480_9GAMM</name>
<reference evidence="2 3" key="1">
    <citation type="submission" date="2006-02" db="EMBL/GenBank/DDBJ databases">
        <authorList>
            <person name="Moran M.A."/>
            <person name="Kjelleberg S."/>
            <person name="Egan S."/>
            <person name="Saunders N."/>
            <person name="Thomas T."/>
            <person name="Ferriera S."/>
            <person name="Johnson J."/>
            <person name="Kravitz S."/>
            <person name="Halpern A."/>
            <person name="Remington K."/>
            <person name="Beeson K."/>
            <person name="Tran B."/>
            <person name="Rogers Y.-H."/>
            <person name="Friedman R."/>
            <person name="Venter J.C."/>
        </authorList>
    </citation>
    <scope>NUCLEOTIDE SEQUENCE [LARGE SCALE GENOMIC DNA]</scope>
    <source>
        <strain evidence="2 3">D2</strain>
    </source>
</reference>
<comment type="caution">
    <text evidence="2">The sequence shown here is derived from an EMBL/GenBank/DDBJ whole genome shotgun (WGS) entry which is preliminary data.</text>
</comment>
<accession>A4C480</accession>
<gene>
    <name evidence="2" type="ORF">PTD2_02296</name>
</gene>
<dbReference type="eggNOG" id="ENOG5032DIT">
    <property type="taxonomic scope" value="Bacteria"/>
</dbReference>
<sequence>MKLPLAFFSTVCVLSGCTTANPVIQQQIDDLTACQKVEGLLQSYPSQFNALKMAKVSNKFMDVWQAKYHLVGDACQISQVTTGSNYQCQKVYSQATEAVSSYQQAVSIIASCLDMKQWHKTESLINGVHRATFSAPLQPEITVLSASTLAKVSQSWQTSVTVGTAQPSK</sequence>
<evidence type="ECO:0000313" key="3">
    <source>
        <dbReference type="Proteomes" id="UP000006201"/>
    </source>
</evidence>
<evidence type="ECO:0000256" key="1">
    <source>
        <dbReference type="SAM" id="SignalP"/>
    </source>
</evidence>
<dbReference type="PROSITE" id="PS51257">
    <property type="entry name" value="PROKAR_LIPOPROTEIN"/>
    <property type="match status" value="1"/>
</dbReference>
<feature type="signal peptide" evidence="1">
    <location>
        <begin position="1"/>
        <end position="20"/>
    </location>
</feature>
<dbReference type="OrthoDB" id="6313790at2"/>
<proteinExistence type="predicted"/>
<dbReference type="STRING" id="87626.PTD2_02296"/>